<name>A0AAW6FUK9_9FIRM</name>
<evidence type="ECO:0000313" key="2">
    <source>
        <dbReference type="Proteomes" id="UP001220658"/>
    </source>
</evidence>
<proteinExistence type="predicted"/>
<organism evidence="1 2">
    <name type="scientific">Faecalitalea cylindroides</name>
    <dbReference type="NCBI Taxonomy" id="39483"/>
    <lineage>
        <taxon>Bacteria</taxon>
        <taxon>Bacillati</taxon>
        <taxon>Bacillota</taxon>
        <taxon>Erysipelotrichia</taxon>
        <taxon>Erysipelotrichales</taxon>
        <taxon>Erysipelotrichaceae</taxon>
        <taxon>Faecalitalea</taxon>
    </lineage>
</organism>
<evidence type="ECO:0008006" key="3">
    <source>
        <dbReference type="Google" id="ProtNLM"/>
    </source>
</evidence>
<evidence type="ECO:0000313" key="1">
    <source>
        <dbReference type="EMBL" id="MDC0828843.1"/>
    </source>
</evidence>
<gene>
    <name evidence="1" type="ORF">POG00_08990</name>
</gene>
<dbReference type="RefSeq" id="WP_195191577.1">
    <property type="nucleotide sequence ID" value="NZ_CBCTZC010000041.1"/>
</dbReference>
<dbReference type="EMBL" id="JAQNCK010000026">
    <property type="protein sequence ID" value="MDC0828843.1"/>
    <property type="molecule type" value="Genomic_DNA"/>
</dbReference>
<comment type="caution">
    <text evidence="1">The sequence shown here is derived from an EMBL/GenBank/DDBJ whole genome shotgun (WGS) entry which is preliminary data.</text>
</comment>
<accession>A0AAW6FUK9</accession>
<protein>
    <recommendedName>
        <fullName evidence="3">DUF4435 domain-containing protein</fullName>
    </recommendedName>
</protein>
<dbReference type="Proteomes" id="UP001220658">
    <property type="component" value="Unassembled WGS sequence"/>
</dbReference>
<dbReference type="AlphaFoldDB" id="A0AAW6FUK9"/>
<reference evidence="1" key="1">
    <citation type="submission" date="2023-01" db="EMBL/GenBank/DDBJ databases">
        <title>Human gut microbiome strain richness.</title>
        <authorList>
            <person name="Chen-Liaw A."/>
        </authorList>
    </citation>
    <scope>NUCLEOTIDE SEQUENCE</scope>
    <source>
        <strain evidence="1">D55st1_G4_D55t1_190419</strain>
    </source>
</reference>
<sequence>MQSRNILFIVEGANDEPKFIRKLFNVCYRDIYNTYSYKTSIHVLANHIEKYYPDFDDGFTDILGILKECESDPDELQILNNQYTDIFLIFDFDPQDQFANFGMIKRMLKYYTDSTNQGKLFINYPMMQSYKHFQSLPDDDFKNRTVSVDQCQNYKYHIGQISSYTNVEAYNYATFVSLAVHHLRKANYILKGVYEELNQENYLEVDSTLIYDKQFSLLTESNQIFVLNTCIFIMIDFNPKHFFHSISNNRSSFLI</sequence>